<dbReference type="EMBL" id="SNRY01000094">
    <property type="protein sequence ID" value="KAA6347486.1"/>
    <property type="molecule type" value="Genomic_DNA"/>
</dbReference>
<proteinExistence type="predicted"/>
<sequence length="60" mass="7136">MVQLINKLNNKNSSNIKLVLPKPKRTTGYVTLLTEGYELRYMEKHTIKVEKQKMFSMEYD</sequence>
<evidence type="ECO:0000313" key="1">
    <source>
        <dbReference type="EMBL" id="KAA6347486.1"/>
    </source>
</evidence>
<dbReference type="AlphaFoldDB" id="A0A5J4SMW9"/>
<reference evidence="1" key="1">
    <citation type="submission" date="2019-03" db="EMBL/GenBank/DDBJ databases">
        <title>Single cell metagenomics reveals metabolic interactions within the superorganism composed of flagellate Streblomastix strix and complex community of Bacteroidetes bacteria on its surface.</title>
        <authorList>
            <person name="Treitli S.C."/>
            <person name="Kolisko M."/>
            <person name="Husnik F."/>
            <person name="Keeling P."/>
            <person name="Hampl V."/>
        </authorList>
    </citation>
    <scope>NUCLEOTIDE SEQUENCE</scope>
    <source>
        <strain evidence="1">STM</strain>
    </source>
</reference>
<protein>
    <submittedName>
        <fullName evidence="1">Uncharacterized protein</fullName>
    </submittedName>
</protein>
<accession>A0A5J4SMW9</accession>
<gene>
    <name evidence="1" type="ORF">EZS27_005041</name>
</gene>
<name>A0A5J4SMW9_9ZZZZ</name>
<comment type="caution">
    <text evidence="1">The sequence shown here is derived from an EMBL/GenBank/DDBJ whole genome shotgun (WGS) entry which is preliminary data.</text>
</comment>
<organism evidence="1">
    <name type="scientific">termite gut metagenome</name>
    <dbReference type="NCBI Taxonomy" id="433724"/>
    <lineage>
        <taxon>unclassified sequences</taxon>
        <taxon>metagenomes</taxon>
        <taxon>organismal metagenomes</taxon>
    </lineage>
</organism>